<sequence>MRFSSLWLIEVCSLRRDDHAVRCLVSLLLCNFLGLSREDSNGWENNFLATAVGDWRNVHCDDPRLTDSLDPAKERWKAARAPVLEVSKQQSINSGFLALVGGFIDADAKMKAFAETFTSVPPKDLSDKVFKWILDSVSFAVGIGSAFAWNVWIKKAAVFTDDDYRSAWKDVFNAAVAYSIIFSKDGAVPAKTAADLVPILAQAANGVFQALASNHQAAWQEIQQVVSQMYYGRMIPLAWALSQEKQRPFVLRVDREQYRCGYEVNDDVYTKGFNLGHYMSRETAKKTQWCDKDGNAWFLLNAKYPSDCRKHPMRFGCSEPKYYKFTPLAGGDTETLDGKNWGGIRIQDIIRSSYGAFLANDRKNGYSFSLDTSVVLTGDGQAVEARPFPLFDGITTPVNPPENELGYTHGWCGLHITQWSMGTESHGSNPFGDKWQLAVAIKDSTGKIIDQATKQPVDSSFIIKSKLPHELAVSIGSDNLKATQRLCFWYSDQYWCTEGAKSTNDKCKLGKFEGGKREIDCGFACPHPRQGTASTPQVDATKKAPIAFMGSGDEDPEIIGTTKDYNPGWCGVHIRQYQKNEKDNAQNPSSDYALEVTVYDAKQKMIDYLDKTYTSKDMHLHAQGPLPYKLVLWTGAVDDDPVHMAYGKQEWDSKNKVTYHGKQGKYDGGMRDIDCGFTC</sequence>
<dbReference type="OrthoDB" id="4201659at2759"/>
<reference evidence="2" key="1">
    <citation type="journal article" date="2010" name="Genome Res.">
        <title>Population genomic sequencing of Coccidioides fungi reveals recent hybridization and transposon control.</title>
        <authorList>
            <person name="Neafsey D.E."/>
            <person name="Barker B.M."/>
            <person name="Sharpton T.J."/>
            <person name="Stajich J.E."/>
            <person name="Park D.J."/>
            <person name="Whiston E."/>
            <person name="Hung C.-Y."/>
            <person name="McMahan C."/>
            <person name="White J."/>
            <person name="Sykes S."/>
            <person name="Heiman D."/>
            <person name="Young S."/>
            <person name="Zeng Q."/>
            <person name="Abouelleil A."/>
            <person name="Aftuck L."/>
            <person name="Bessette D."/>
            <person name="Brown A."/>
            <person name="FitzGerald M."/>
            <person name="Lui A."/>
            <person name="Macdonald J.P."/>
            <person name="Priest M."/>
            <person name="Orbach M.J."/>
            <person name="Galgiani J.N."/>
            <person name="Kirkland T.N."/>
            <person name="Cole G.T."/>
            <person name="Birren B.W."/>
            <person name="Henn M.R."/>
            <person name="Taylor J.W."/>
            <person name="Rounsley S.D."/>
        </authorList>
    </citation>
    <scope>NUCLEOTIDE SEQUENCE [LARGE SCALE GENOMIC DNA]</scope>
    <source>
        <strain evidence="2">RMSCC 2394</strain>
    </source>
</reference>
<evidence type="ECO:0000313" key="2">
    <source>
        <dbReference type="Proteomes" id="UP000054565"/>
    </source>
</evidence>
<dbReference type="Proteomes" id="UP000054565">
    <property type="component" value="Unassembled WGS sequence"/>
</dbReference>
<name>A0A0J6YFE8_COCIT</name>
<evidence type="ECO:0000313" key="1">
    <source>
        <dbReference type="EMBL" id="KMP05673.1"/>
    </source>
</evidence>
<organism evidence="1 2">
    <name type="scientific">Coccidioides immitis RMSCC 2394</name>
    <dbReference type="NCBI Taxonomy" id="404692"/>
    <lineage>
        <taxon>Eukaryota</taxon>
        <taxon>Fungi</taxon>
        <taxon>Dikarya</taxon>
        <taxon>Ascomycota</taxon>
        <taxon>Pezizomycotina</taxon>
        <taxon>Eurotiomycetes</taxon>
        <taxon>Eurotiomycetidae</taxon>
        <taxon>Onygenales</taxon>
        <taxon>Onygenaceae</taxon>
        <taxon>Coccidioides</taxon>
    </lineage>
</organism>
<accession>A0A0J6YFE8</accession>
<dbReference type="EMBL" id="DS028095">
    <property type="protein sequence ID" value="KMP05673.1"/>
    <property type="molecule type" value="Genomic_DNA"/>
</dbReference>
<protein>
    <submittedName>
        <fullName evidence="1">Uncharacterized protein</fullName>
    </submittedName>
</protein>
<proteinExistence type="predicted"/>
<dbReference type="AlphaFoldDB" id="A0A0J6YFE8"/>
<dbReference type="STRING" id="404692.A0A0J6YFE8"/>
<gene>
    <name evidence="1" type="ORF">CIRG_05354</name>
</gene>